<feature type="transmembrane region" description="Helical" evidence="1">
    <location>
        <begin position="362"/>
        <end position="384"/>
    </location>
</feature>
<gene>
    <name evidence="2" type="ORF">ODALV1_LOCUS21291</name>
</gene>
<feature type="transmembrane region" description="Helical" evidence="1">
    <location>
        <begin position="291"/>
        <end position="310"/>
    </location>
</feature>
<reference evidence="2 3" key="1">
    <citation type="submission" date="2024-08" db="EMBL/GenBank/DDBJ databases">
        <authorList>
            <person name="Cucini C."/>
            <person name="Frati F."/>
        </authorList>
    </citation>
    <scope>NUCLEOTIDE SEQUENCE [LARGE SCALE GENOMIC DNA]</scope>
</reference>
<protein>
    <submittedName>
        <fullName evidence="2">Uncharacterized protein</fullName>
    </submittedName>
</protein>
<feature type="transmembrane region" description="Helical" evidence="1">
    <location>
        <begin position="944"/>
        <end position="963"/>
    </location>
</feature>
<evidence type="ECO:0000313" key="2">
    <source>
        <dbReference type="EMBL" id="CAL8126152.1"/>
    </source>
</evidence>
<feature type="transmembrane region" description="Helical" evidence="1">
    <location>
        <begin position="975"/>
        <end position="994"/>
    </location>
</feature>
<evidence type="ECO:0000256" key="1">
    <source>
        <dbReference type="SAM" id="Phobius"/>
    </source>
</evidence>
<proteinExistence type="predicted"/>
<dbReference type="Proteomes" id="UP001642540">
    <property type="component" value="Unassembled WGS sequence"/>
</dbReference>
<feature type="transmembrane region" description="Helical" evidence="1">
    <location>
        <begin position="1242"/>
        <end position="1264"/>
    </location>
</feature>
<comment type="caution">
    <text evidence="2">The sequence shown here is derived from an EMBL/GenBank/DDBJ whole genome shotgun (WGS) entry which is preliminary data.</text>
</comment>
<organism evidence="2 3">
    <name type="scientific">Orchesella dallaii</name>
    <dbReference type="NCBI Taxonomy" id="48710"/>
    <lineage>
        <taxon>Eukaryota</taxon>
        <taxon>Metazoa</taxon>
        <taxon>Ecdysozoa</taxon>
        <taxon>Arthropoda</taxon>
        <taxon>Hexapoda</taxon>
        <taxon>Collembola</taxon>
        <taxon>Entomobryomorpha</taxon>
        <taxon>Entomobryoidea</taxon>
        <taxon>Orchesellidae</taxon>
        <taxon>Orchesellinae</taxon>
        <taxon>Orchesella</taxon>
    </lineage>
</organism>
<keyword evidence="3" id="KW-1185">Reference proteome</keyword>
<dbReference type="EMBL" id="CAXLJM020000071">
    <property type="protein sequence ID" value="CAL8126152.1"/>
    <property type="molecule type" value="Genomic_DNA"/>
</dbReference>
<keyword evidence="1" id="KW-0472">Membrane</keyword>
<accession>A0ABP1RCD2</accession>
<evidence type="ECO:0000313" key="3">
    <source>
        <dbReference type="Proteomes" id="UP001642540"/>
    </source>
</evidence>
<sequence>MPFQLPKLIHAKLSAAYKAVGFEDATNCLNDGHYCVLKELRNQTETKERIIGTKKIAMYPVYIFYIVPATPKYLQELVKKLDFSRVCISPFLQYHFRISYPIIQNEARKELTSITIQEEVCTEFTFMCKFCKRIRNGKPQNGDYSFVHISQPCRFYPQTNRGFRSTMDRIIMTETGDGKFVPHFRLNAELPREELLYKSQSKLKPTKIQDILLSSPKIDDIIYNILVEQLPGITKWSLYSKNSDYLPVLGAMLNETIISIIQMEFRSYNFLTCDSSANNLSLNLAVYFNQFHYLVWLTLLLTLAISLIFIRATIQILKTLDDGLTNNQGKIDYFSVLLTITALLLNTVVASKELYKNVKLRVFFSAWLLTSIVISNAYTSHTLAKTTAPTKEKRLEKFHQLEEFKLFINGSIHSRNPFSRHSYNSKSGEGSDEFRQEFIFDVLTWLSQIVNASVYSKITLRAQMDIHMSSSLQPPIFALKDYKVWGKKTEAMTELLTQLQPRSTPTMAGVEKYLGNCKKTAYIGPVNEIKEIEKYFRNNCKPFIYAGNDKLFEKSGAWLVHESGGGYMRRRMSYLSESGIYHFWKKWAKSSSVSGKNDLNLTIPHLNWLVEFDQCYNIILTLNGSHYYPDELPIAVPIIYYHSHFSSSIYMSYNRWTTCQTISYLFPLRSSSFIRLQYSAASKFTFFKALGFEDAINCQTHGHFCILKEPKNLKIHAIQKIARRPLQMFFIVPNNNNPIYNKQFDRFVITYLSKISRSPFLIILFVIKFPVQENLEVGLNTQLILEKHCTDITYRCSFCKQNSRTRSPIVDTTERCLLPLINYRTTFQNLYFEATGDGKHVTYHKLNDKSPNSNTKWQITVPNTIRAILSSKVKLEEITVSILMYNYSHNSVSTNLGVPALGALYNVTNYAVVKRESTYFNFMTCASSNQPLNFRNYISSFQSLVWLVLFLTIIMAVIGFQLTTLMIKDFDDREANSVNVLFTIIALLLNTIVYSKELYKNERFRGFFAAWLLTSIVINNAYTGDTFAKTTAPTKVKRMEKFNQLHDFSLFISSSCKPKTSLARRILFCSAFFSEFKQWVAVPSFEQKLPVLLGKNGDLEKNLPALLQGNLAWIRRDRSLIHLLKSVKDIYKPTNVKIDNLLKTCNKTAYIAQAPEISELRKYFHKNCKTFMYAGKDRLFERTAVWYIQESGGTYLIRRLGYLGESGIHQFWNNLIESLSDFSKTHNSSCLSTKSGRSTTGVIFYVTLIPYLLLVTIFAVELVINKFTL</sequence>
<keyword evidence="1" id="KW-1133">Transmembrane helix</keyword>
<feature type="transmembrane region" description="Helical" evidence="1">
    <location>
        <begin position="331"/>
        <end position="350"/>
    </location>
</feature>
<keyword evidence="1" id="KW-0812">Transmembrane</keyword>
<dbReference type="Gene3D" id="1.10.287.70">
    <property type="match status" value="1"/>
</dbReference>
<name>A0ABP1RCD2_9HEXA</name>